<evidence type="ECO:0000256" key="1">
    <source>
        <dbReference type="ARBA" id="ARBA00011073"/>
    </source>
</evidence>
<dbReference type="SUPFAM" id="SSF52743">
    <property type="entry name" value="Subtilisin-like"/>
    <property type="match status" value="1"/>
</dbReference>
<evidence type="ECO:0000256" key="6">
    <source>
        <dbReference type="SAM" id="MobiDB-lite"/>
    </source>
</evidence>
<keyword evidence="7" id="KW-0472">Membrane</keyword>
<evidence type="ECO:0000256" key="4">
    <source>
        <dbReference type="ARBA" id="ARBA00022825"/>
    </source>
</evidence>
<dbReference type="InterPro" id="IPR050131">
    <property type="entry name" value="Peptidase_S8_subtilisin-like"/>
</dbReference>
<feature type="active site" description="Charge relay system" evidence="5">
    <location>
        <position position="79"/>
    </location>
</feature>
<dbReference type="Gene3D" id="3.40.50.200">
    <property type="entry name" value="Peptidase S8/S53 domain"/>
    <property type="match status" value="1"/>
</dbReference>
<sequence>MNSGTNRRGRWATPLGGRAGKVASGAAAMLGALAVLSTGMAPSAVADDVRPQQWYLDKMLADRLWKVSTGKGIKVAVVDSGVNPSTPSLRGKVLENDVPAAAAYGATKDYGGHGTSMAELIAGSGAGGGLQGLAPGARIIPVRVKLDQLKDKAERKKTASIPQGIRAAADSDAQIISMSFGAEYPNAEETSAIEYAAKKGKLMFAAVGNSGDKDNFIGFPAALPEVVGVGASDETGTVGKFSQSGDYIDLAAPGVNVPTWCDATFQQYCPGKGTSQATAIASASAALIWSAHPKWTASQVLRVMIDTAARDWPKNKPSKYLGYGLIRPAQNLIAGRGNPGAPDVDPITNEKTSVAGSPTGDSPSASVPASSQPAKSTSGGETAAAGSTSKSSSNGNDQLWLALGVAAAVVVIGGGAFAVVRARRSG</sequence>
<dbReference type="InterPro" id="IPR015500">
    <property type="entry name" value="Peptidase_S8_subtilisin-rel"/>
</dbReference>
<dbReference type="InterPro" id="IPR036852">
    <property type="entry name" value="Peptidase_S8/S53_dom_sf"/>
</dbReference>
<reference evidence="10 11" key="1">
    <citation type="submission" date="2019-01" db="EMBL/GenBank/DDBJ databases">
        <title>Genome sequences of Streptomyces and Rhizobium isolates collected from root and soil.</title>
        <authorList>
            <person name="Chhettri S."/>
            <person name="Sevigny J.L."/>
            <person name="Sen A."/>
            <person name="Ennis N."/>
            <person name="Tisa L."/>
        </authorList>
    </citation>
    <scope>NUCLEOTIDE SEQUENCE [LARGE SCALE GENOMIC DNA]</scope>
    <source>
        <strain evidence="10 11">San01</strain>
    </source>
</reference>
<evidence type="ECO:0000313" key="10">
    <source>
        <dbReference type="EMBL" id="RVU22490.1"/>
    </source>
</evidence>
<evidence type="ECO:0000259" key="9">
    <source>
        <dbReference type="Pfam" id="PF00082"/>
    </source>
</evidence>
<evidence type="ECO:0000256" key="7">
    <source>
        <dbReference type="SAM" id="Phobius"/>
    </source>
</evidence>
<evidence type="ECO:0000256" key="5">
    <source>
        <dbReference type="PROSITE-ProRule" id="PRU01240"/>
    </source>
</evidence>
<dbReference type="OrthoDB" id="9798386at2"/>
<keyword evidence="11" id="KW-1185">Reference proteome</keyword>
<name>A0A3S2WHL7_9ACTN</name>
<evidence type="ECO:0000256" key="8">
    <source>
        <dbReference type="SAM" id="SignalP"/>
    </source>
</evidence>
<comment type="caution">
    <text evidence="10">The sequence shown here is derived from an EMBL/GenBank/DDBJ whole genome shotgun (WGS) entry which is preliminary data.</text>
</comment>
<feature type="domain" description="Peptidase S8/S53" evidence="9">
    <location>
        <begin position="70"/>
        <end position="324"/>
    </location>
</feature>
<dbReference type="InterPro" id="IPR000209">
    <property type="entry name" value="Peptidase_S8/S53_dom"/>
</dbReference>
<feature type="signal peptide" evidence="8">
    <location>
        <begin position="1"/>
        <end position="46"/>
    </location>
</feature>
<feature type="active site" description="Charge relay system" evidence="5">
    <location>
        <position position="275"/>
    </location>
</feature>
<protein>
    <submittedName>
        <fullName evidence="10">Serine protease</fullName>
    </submittedName>
</protein>
<dbReference type="PANTHER" id="PTHR43806:SF11">
    <property type="entry name" value="CEREVISIN-RELATED"/>
    <property type="match status" value="1"/>
</dbReference>
<dbReference type="GO" id="GO:0006508">
    <property type="term" value="P:proteolysis"/>
    <property type="evidence" value="ECO:0007669"/>
    <property type="project" value="UniProtKB-KW"/>
</dbReference>
<dbReference type="PRINTS" id="PR00723">
    <property type="entry name" value="SUBTILISIN"/>
</dbReference>
<gene>
    <name evidence="10" type="ORF">EOT10_21220</name>
</gene>
<dbReference type="PANTHER" id="PTHR43806">
    <property type="entry name" value="PEPTIDASE S8"/>
    <property type="match status" value="1"/>
</dbReference>
<accession>A0A3S2WHL7</accession>
<proteinExistence type="inferred from homology"/>
<dbReference type="Pfam" id="PF00082">
    <property type="entry name" value="Peptidase_S8"/>
    <property type="match status" value="1"/>
</dbReference>
<keyword evidence="2 5" id="KW-0645">Protease</keyword>
<keyword evidence="7" id="KW-0812">Transmembrane</keyword>
<keyword evidence="7" id="KW-1133">Transmembrane helix</keyword>
<feature type="transmembrane region" description="Helical" evidence="7">
    <location>
        <begin position="399"/>
        <end position="420"/>
    </location>
</feature>
<dbReference type="GO" id="GO:0004252">
    <property type="term" value="F:serine-type endopeptidase activity"/>
    <property type="evidence" value="ECO:0007669"/>
    <property type="project" value="UniProtKB-UniRule"/>
</dbReference>
<evidence type="ECO:0000313" key="11">
    <source>
        <dbReference type="Proteomes" id="UP000283128"/>
    </source>
</evidence>
<comment type="similarity">
    <text evidence="1 5">Belongs to the peptidase S8 family.</text>
</comment>
<organism evidence="10 11">
    <name type="scientific">Streptomyces antnestii</name>
    <dbReference type="NCBI Taxonomy" id="2494256"/>
    <lineage>
        <taxon>Bacteria</taxon>
        <taxon>Bacillati</taxon>
        <taxon>Actinomycetota</taxon>
        <taxon>Actinomycetes</taxon>
        <taxon>Kitasatosporales</taxon>
        <taxon>Streptomycetaceae</taxon>
        <taxon>Streptomyces</taxon>
    </lineage>
</organism>
<keyword evidence="8" id="KW-0732">Signal</keyword>
<feature type="region of interest" description="Disordered" evidence="6">
    <location>
        <begin position="334"/>
        <end position="394"/>
    </location>
</feature>
<feature type="chain" id="PRO_5018787776" evidence="8">
    <location>
        <begin position="47"/>
        <end position="426"/>
    </location>
</feature>
<dbReference type="Proteomes" id="UP000283128">
    <property type="component" value="Unassembled WGS sequence"/>
</dbReference>
<keyword evidence="3 5" id="KW-0378">Hydrolase</keyword>
<keyword evidence="4 5" id="KW-0720">Serine protease</keyword>
<feature type="active site" description="Charge relay system" evidence="5">
    <location>
        <position position="113"/>
    </location>
</feature>
<evidence type="ECO:0000256" key="2">
    <source>
        <dbReference type="ARBA" id="ARBA00022670"/>
    </source>
</evidence>
<dbReference type="PROSITE" id="PS51892">
    <property type="entry name" value="SUBTILASE"/>
    <property type="match status" value="1"/>
</dbReference>
<feature type="compositionally biased region" description="Polar residues" evidence="6">
    <location>
        <begin position="349"/>
        <end position="361"/>
    </location>
</feature>
<feature type="compositionally biased region" description="Low complexity" evidence="6">
    <location>
        <begin position="362"/>
        <end position="393"/>
    </location>
</feature>
<dbReference type="EMBL" id="RZYA01000010">
    <property type="protein sequence ID" value="RVU22490.1"/>
    <property type="molecule type" value="Genomic_DNA"/>
</dbReference>
<evidence type="ECO:0000256" key="3">
    <source>
        <dbReference type="ARBA" id="ARBA00022801"/>
    </source>
</evidence>
<dbReference type="AlphaFoldDB" id="A0A3S2WHL7"/>